<dbReference type="CDD" id="cd19916">
    <property type="entry name" value="OphMA_like"/>
    <property type="match status" value="1"/>
</dbReference>
<sequence>MQDIQVEIRIRLVHSTSQDVRATRPATIIGQYFAASRSGEKRLNQAPSSKGSLACVGIGITLGSHIGALARSHIEQADVVFMGVSDGVVELWLKGMNPDTRSLQPYYAEGKSRLDTYREMVEAMMTEVRAGKRVCGVFYGHPGVFAWAPHKAVETARSEGFPAQMEPGISSEDCLYADIGIDPATFGCQHYETSQFMLYRRRIDPSAWLILWQIGLAGDKTNLRTTTGPAYRQVLVEILARDYPLDHEVIIYQAATLPIQTPRIERLALEMLPRAEVGMTDTLAIPPARGMEMDPGVLAQLHALDSELGTLLSG</sequence>
<proteinExistence type="predicted"/>
<organism evidence="2 3">
    <name type="scientific">Dyella mobilis</name>
    <dbReference type="NCBI Taxonomy" id="1849582"/>
    <lineage>
        <taxon>Bacteria</taxon>
        <taxon>Pseudomonadati</taxon>
        <taxon>Pseudomonadota</taxon>
        <taxon>Gammaproteobacteria</taxon>
        <taxon>Lysobacterales</taxon>
        <taxon>Rhodanobacteraceae</taxon>
        <taxon>Dyella</taxon>
    </lineage>
</organism>
<dbReference type="SUPFAM" id="SSF53790">
    <property type="entry name" value="Tetrapyrrole methylase"/>
    <property type="match status" value="1"/>
</dbReference>
<accession>A0ABS2KKZ5</accession>
<keyword evidence="3" id="KW-1185">Reference proteome</keyword>
<dbReference type="InterPro" id="IPR000878">
    <property type="entry name" value="4pyrrol_Mease"/>
</dbReference>
<dbReference type="Pfam" id="PF00590">
    <property type="entry name" value="TP_methylase"/>
    <property type="match status" value="1"/>
</dbReference>
<dbReference type="Proteomes" id="UP001430193">
    <property type="component" value="Unassembled WGS sequence"/>
</dbReference>
<evidence type="ECO:0000313" key="2">
    <source>
        <dbReference type="EMBL" id="MBM7131821.1"/>
    </source>
</evidence>
<gene>
    <name evidence="2" type="ORF">ISS99_20035</name>
</gene>
<evidence type="ECO:0000259" key="1">
    <source>
        <dbReference type="Pfam" id="PF00590"/>
    </source>
</evidence>
<dbReference type="Gene3D" id="3.40.1010.10">
    <property type="entry name" value="Cobalt-precorrin-4 Transmethylase, Domain 1"/>
    <property type="match status" value="1"/>
</dbReference>
<dbReference type="InterPro" id="IPR035996">
    <property type="entry name" value="4pyrrol_Methylase_sf"/>
</dbReference>
<dbReference type="EMBL" id="JADIKF010000040">
    <property type="protein sequence ID" value="MBM7131821.1"/>
    <property type="molecule type" value="Genomic_DNA"/>
</dbReference>
<reference evidence="2" key="1">
    <citation type="submission" date="2020-10" db="EMBL/GenBank/DDBJ databases">
        <title>Phylogeny of dyella-like bacteria.</title>
        <authorList>
            <person name="Fu J."/>
        </authorList>
    </citation>
    <scope>NUCLEOTIDE SEQUENCE</scope>
    <source>
        <strain evidence="2">DHON07</strain>
    </source>
</reference>
<name>A0ABS2KKZ5_9GAMM</name>
<dbReference type="InterPro" id="IPR014777">
    <property type="entry name" value="4pyrrole_Mease_sub1"/>
</dbReference>
<evidence type="ECO:0000313" key="3">
    <source>
        <dbReference type="Proteomes" id="UP001430193"/>
    </source>
</evidence>
<feature type="domain" description="Tetrapyrrole methylase" evidence="1">
    <location>
        <begin position="53"/>
        <end position="263"/>
    </location>
</feature>
<dbReference type="RefSeq" id="WP_204633367.1">
    <property type="nucleotide sequence ID" value="NZ_BSOC01000001.1"/>
</dbReference>
<comment type="caution">
    <text evidence="2">The sequence shown here is derived from an EMBL/GenBank/DDBJ whole genome shotgun (WGS) entry which is preliminary data.</text>
</comment>
<protein>
    <recommendedName>
        <fullName evidence="1">Tetrapyrrole methylase domain-containing protein</fullName>
    </recommendedName>
</protein>